<reference evidence="1" key="1">
    <citation type="journal article" date="2019" name="bioRxiv">
        <title>The Genome of the Zebra Mussel, Dreissena polymorpha: A Resource for Invasive Species Research.</title>
        <authorList>
            <person name="McCartney M.A."/>
            <person name="Auch B."/>
            <person name="Kono T."/>
            <person name="Mallez S."/>
            <person name="Zhang Y."/>
            <person name="Obille A."/>
            <person name="Becker A."/>
            <person name="Abrahante J.E."/>
            <person name="Garbe J."/>
            <person name="Badalamenti J.P."/>
            <person name="Herman A."/>
            <person name="Mangelson H."/>
            <person name="Liachko I."/>
            <person name="Sullivan S."/>
            <person name="Sone E.D."/>
            <person name="Koren S."/>
            <person name="Silverstein K.A.T."/>
            <person name="Beckman K.B."/>
            <person name="Gohl D.M."/>
        </authorList>
    </citation>
    <scope>NUCLEOTIDE SEQUENCE</scope>
    <source>
        <strain evidence="1">Duluth1</strain>
        <tissue evidence="1">Whole animal</tissue>
    </source>
</reference>
<dbReference type="Proteomes" id="UP000828390">
    <property type="component" value="Unassembled WGS sequence"/>
</dbReference>
<sequence>MESSTFMMTDFAISGHRFPWYLLVSNLALVPHPAGSSRGKAYPHTLLRSALEDMGDVGKCSDSEKNLALAKDGLKIGPRLDSEKRELDDRGIDSVNLMNDFCSVEFSNTFVFPKKSIDPSLTPLWSRGLQLDHPLSQQQESSELIGWDQNPIANRCLYKCS</sequence>
<keyword evidence="2" id="KW-1185">Reference proteome</keyword>
<evidence type="ECO:0000313" key="1">
    <source>
        <dbReference type="EMBL" id="KAH3809262.1"/>
    </source>
</evidence>
<organism evidence="1 2">
    <name type="scientific">Dreissena polymorpha</name>
    <name type="common">Zebra mussel</name>
    <name type="synonym">Mytilus polymorpha</name>
    <dbReference type="NCBI Taxonomy" id="45954"/>
    <lineage>
        <taxon>Eukaryota</taxon>
        <taxon>Metazoa</taxon>
        <taxon>Spiralia</taxon>
        <taxon>Lophotrochozoa</taxon>
        <taxon>Mollusca</taxon>
        <taxon>Bivalvia</taxon>
        <taxon>Autobranchia</taxon>
        <taxon>Heteroconchia</taxon>
        <taxon>Euheterodonta</taxon>
        <taxon>Imparidentia</taxon>
        <taxon>Neoheterodontei</taxon>
        <taxon>Myida</taxon>
        <taxon>Dreissenoidea</taxon>
        <taxon>Dreissenidae</taxon>
        <taxon>Dreissena</taxon>
    </lineage>
</organism>
<reference evidence="1" key="2">
    <citation type="submission" date="2020-11" db="EMBL/GenBank/DDBJ databases">
        <authorList>
            <person name="McCartney M.A."/>
            <person name="Auch B."/>
            <person name="Kono T."/>
            <person name="Mallez S."/>
            <person name="Becker A."/>
            <person name="Gohl D.M."/>
            <person name="Silverstein K.A.T."/>
            <person name="Koren S."/>
            <person name="Bechman K.B."/>
            <person name="Herman A."/>
            <person name="Abrahante J.E."/>
            <person name="Garbe J."/>
        </authorList>
    </citation>
    <scope>NUCLEOTIDE SEQUENCE</scope>
    <source>
        <strain evidence="1">Duluth1</strain>
        <tissue evidence="1">Whole animal</tissue>
    </source>
</reference>
<evidence type="ECO:0000313" key="2">
    <source>
        <dbReference type="Proteomes" id="UP000828390"/>
    </source>
</evidence>
<name>A0A9D4G333_DREPO</name>
<dbReference type="EMBL" id="JAIWYP010000006">
    <property type="protein sequence ID" value="KAH3809262.1"/>
    <property type="molecule type" value="Genomic_DNA"/>
</dbReference>
<proteinExistence type="predicted"/>
<feature type="non-terminal residue" evidence="1">
    <location>
        <position position="161"/>
    </location>
</feature>
<dbReference type="AlphaFoldDB" id="A0A9D4G333"/>
<gene>
    <name evidence="1" type="ORF">DPMN_137623</name>
</gene>
<accession>A0A9D4G333</accession>
<comment type="caution">
    <text evidence="1">The sequence shown here is derived from an EMBL/GenBank/DDBJ whole genome shotgun (WGS) entry which is preliminary data.</text>
</comment>
<protein>
    <submittedName>
        <fullName evidence="1">Uncharacterized protein</fullName>
    </submittedName>
</protein>